<dbReference type="CDD" id="cd00093">
    <property type="entry name" value="HTH_XRE"/>
    <property type="match status" value="1"/>
</dbReference>
<dbReference type="EMBL" id="JBBPCC010000026">
    <property type="protein sequence ID" value="MEK8132146.1"/>
    <property type="molecule type" value="Genomic_DNA"/>
</dbReference>
<dbReference type="Proteomes" id="UP001469365">
    <property type="component" value="Unassembled WGS sequence"/>
</dbReference>
<dbReference type="PANTHER" id="PTHR46558:SF11">
    <property type="entry name" value="HTH-TYPE TRANSCRIPTIONAL REGULATOR XRE"/>
    <property type="match status" value="1"/>
</dbReference>
<evidence type="ECO:0000313" key="4">
    <source>
        <dbReference type="Proteomes" id="UP001469365"/>
    </source>
</evidence>
<dbReference type="SUPFAM" id="SSF47413">
    <property type="entry name" value="lambda repressor-like DNA-binding domains"/>
    <property type="match status" value="1"/>
</dbReference>
<feature type="domain" description="HTH cro/C1-type" evidence="2">
    <location>
        <begin position="13"/>
        <end position="68"/>
    </location>
</feature>
<accession>A0ABU9DTE1</accession>
<evidence type="ECO:0000259" key="2">
    <source>
        <dbReference type="PROSITE" id="PS50943"/>
    </source>
</evidence>
<reference evidence="3 4" key="1">
    <citation type="submission" date="2024-04" db="EMBL/GenBank/DDBJ databases">
        <title>draft genome sequnece of Paenibacillus filicis.</title>
        <authorList>
            <person name="Kim D.-U."/>
        </authorList>
    </citation>
    <scope>NUCLEOTIDE SEQUENCE [LARGE SCALE GENOMIC DNA]</scope>
    <source>
        <strain evidence="3 4">KACC14197</strain>
    </source>
</reference>
<dbReference type="PROSITE" id="PS50943">
    <property type="entry name" value="HTH_CROC1"/>
    <property type="match status" value="1"/>
</dbReference>
<organism evidence="3 4">
    <name type="scientific">Paenibacillus filicis</name>
    <dbReference type="NCBI Taxonomy" id="669464"/>
    <lineage>
        <taxon>Bacteria</taxon>
        <taxon>Bacillati</taxon>
        <taxon>Bacillota</taxon>
        <taxon>Bacilli</taxon>
        <taxon>Bacillales</taxon>
        <taxon>Paenibacillaceae</taxon>
        <taxon>Paenibacillus</taxon>
    </lineage>
</organism>
<keyword evidence="1" id="KW-0238">DNA-binding</keyword>
<dbReference type="Gene3D" id="1.10.260.40">
    <property type="entry name" value="lambda repressor-like DNA-binding domains"/>
    <property type="match status" value="1"/>
</dbReference>
<gene>
    <name evidence="3" type="ORF">WMW72_30035</name>
</gene>
<dbReference type="SMART" id="SM00530">
    <property type="entry name" value="HTH_XRE"/>
    <property type="match status" value="1"/>
</dbReference>
<proteinExistence type="predicted"/>
<keyword evidence="4" id="KW-1185">Reference proteome</keyword>
<dbReference type="InterPro" id="IPR010982">
    <property type="entry name" value="Lambda_DNA-bd_dom_sf"/>
</dbReference>
<evidence type="ECO:0000256" key="1">
    <source>
        <dbReference type="ARBA" id="ARBA00023125"/>
    </source>
</evidence>
<dbReference type="Pfam" id="PF01381">
    <property type="entry name" value="HTH_3"/>
    <property type="match status" value="1"/>
</dbReference>
<dbReference type="InterPro" id="IPR001387">
    <property type="entry name" value="Cro/C1-type_HTH"/>
</dbReference>
<dbReference type="PANTHER" id="PTHR46558">
    <property type="entry name" value="TRACRIPTIONAL REGULATORY PROTEIN-RELATED-RELATED"/>
    <property type="match status" value="1"/>
</dbReference>
<sequence>MNTNFTKRLCSQIRILRKNYGLTQEQLAERLGVSYQAVSKWENGQSCPDIALVPLIRKFLVYQLMNFWEENGFGKLVLRFDS</sequence>
<evidence type="ECO:0000313" key="3">
    <source>
        <dbReference type="EMBL" id="MEK8132146.1"/>
    </source>
</evidence>
<protein>
    <submittedName>
        <fullName evidence="3">Helix-turn-helix transcriptional regulator</fullName>
    </submittedName>
</protein>
<name>A0ABU9DTE1_9BACL</name>
<dbReference type="RefSeq" id="WP_341419268.1">
    <property type="nucleotide sequence ID" value="NZ_JBBPCC010000026.1"/>
</dbReference>
<comment type="caution">
    <text evidence="3">The sequence shown here is derived from an EMBL/GenBank/DDBJ whole genome shotgun (WGS) entry which is preliminary data.</text>
</comment>